<feature type="domain" description="Galactosyltransferase C-terminal" evidence="15">
    <location>
        <begin position="211"/>
        <end position="288"/>
    </location>
</feature>
<dbReference type="GO" id="GO:0003945">
    <property type="term" value="F:N-acetyllactosamine synthase activity"/>
    <property type="evidence" value="ECO:0007669"/>
    <property type="project" value="UniProtKB-EC"/>
</dbReference>
<evidence type="ECO:0000256" key="3">
    <source>
        <dbReference type="ARBA" id="ARBA00005735"/>
    </source>
</evidence>
<evidence type="ECO:0000313" key="18">
    <source>
        <dbReference type="Proteomes" id="UP000008144"/>
    </source>
</evidence>
<reference evidence="18" key="1">
    <citation type="journal article" date="2002" name="Science">
        <title>The draft genome of Ciona intestinalis: insights into chordate and vertebrate origins.</title>
        <authorList>
            <person name="Dehal P."/>
            <person name="Satou Y."/>
            <person name="Campbell R.K."/>
            <person name="Chapman J."/>
            <person name="Degnan B."/>
            <person name="De Tomaso A."/>
            <person name="Davidson B."/>
            <person name="Di Gregorio A."/>
            <person name="Gelpke M."/>
            <person name="Goodstein D.M."/>
            <person name="Harafuji N."/>
            <person name="Hastings K.E."/>
            <person name="Ho I."/>
            <person name="Hotta K."/>
            <person name="Huang W."/>
            <person name="Kawashima T."/>
            <person name="Lemaire P."/>
            <person name="Martinez D."/>
            <person name="Meinertzhagen I.A."/>
            <person name="Necula S."/>
            <person name="Nonaka M."/>
            <person name="Putnam N."/>
            <person name="Rash S."/>
            <person name="Saiga H."/>
            <person name="Satake M."/>
            <person name="Terry A."/>
            <person name="Yamada L."/>
            <person name="Wang H.G."/>
            <person name="Awazu S."/>
            <person name="Azumi K."/>
            <person name="Boore J."/>
            <person name="Branno M."/>
            <person name="Chin-Bow S."/>
            <person name="DeSantis R."/>
            <person name="Doyle S."/>
            <person name="Francino P."/>
            <person name="Keys D.N."/>
            <person name="Haga S."/>
            <person name="Hayashi H."/>
            <person name="Hino K."/>
            <person name="Imai K.S."/>
            <person name="Inaba K."/>
            <person name="Kano S."/>
            <person name="Kobayashi K."/>
            <person name="Kobayashi M."/>
            <person name="Lee B.I."/>
            <person name="Makabe K.W."/>
            <person name="Manohar C."/>
            <person name="Matassi G."/>
            <person name="Medina M."/>
            <person name="Mochizuki Y."/>
            <person name="Mount S."/>
            <person name="Morishita T."/>
            <person name="Miura S."/>
            <person name="Nakayama A."/>
            <person name="Nishizaka S."/>
            <person name="Nomoto H."/>
            <person name="Ohta F."/>
            <person name="Oishi K."/>
            <person name="Rigoutsos I."/>
            <person name="Sano M."/>
            <person name="Sasaki A."/>
            <person name="Sasakura Y."/>
            <person name="Shoguchi E."/>
            <person name="Shin-i T."/>
            <person name="Spagnuolo A."/>
            <person name="Stainier D."/>
            <person name="Suzuki M.M."/>
            <person name="Tassy O."/>
            <person name="Takatori N."/>
            <person name="Tokuoka M."/>
            <person name="Yagi K."/>
            <person name="Yoshizaki F."/>
            <person name="Wada S."/>
            <person name="Zhang C."/>
            <person name="Hyatt P.D."/>
            <person name="Larimer F."/>
            <person name="Detter C."/>
            <person name="Doggett N."/>
            <person name="Glavina T."/>
            <person name="Hawkins T."/>
            <person name="Richardson P."/>
            <person name="Lucas S."/>
            <person name="Kohara Y."/>
            <person name="Levine M."/>
            <person name="Satoh N."/>
            <person name="Rokhsar D.S."/>
        </authorList>
    </citation>
    <scope>NUCLEOTIDE SEQUENCE [LARGE SCALE GENOMIC DNA]</scope>
</reference>
<keyword evidence="7" id="KW-0479">Metal-binding</keyword>
<dbReference type="GO" id="GO:0005794">
    <property type="term" value="C:Golgi apparatus"/>
    <property type="evidence" value="ECO:0000318"/>
    <property type="project" value="GO_Central"/>
</dbReference>
<dbReference type="InterPro" id="IPR003859">
    <property type="entry name" value="Galactosyl_T"/>
</dbReference>
<feature type="transmembrane region" description="Helical" evidence="14">
    <location>
        <begin position="23"/>
        <end position="41"/>
    </location>
</feature>
<dbReference type="EMBL" id="EAAA01002961">
    <property type="status" value="NOT_ANNOTATED_CDS"/>
    <property type="molecule type" value="Genomic_DNA"/>
</dbReference>
<evidence type="ECO:0000256" key="2">
    <source>
        <dbReference type="ARBA" id="ARBA00004922"/>
    </source>
</evidence>
<dbReference type="AlphaFoldDB" id="F6X7Y3"/>
<dbReference type="HOGENOM" id="CLU_044391_1_2_1"/>
<keyword evidence="18" id="KW-1185">Reference proteome</keyword>
<evidence type="ECO:0000256" key="14">
    <source>
        <dbReference type="RuleBase" id="RU368121"/>
    </source>
</evidence>
<reference evidence="17" key="4">
    <citation type="submission" date="2025-09" db="UniProtKB">
        <authorList>
            <consortium name="Ensembl"/>
        </authorList>
    </citation>
    <scope>IDENTIFICATION</scope>
</reference>
<dbReference type="Pfam" id="PF13733">
    <property type="entry name" value="Glyco_transf_7N"/>
    <property type="match status" value="1"/>
</dbReference>
<dbReference type="PANTHER" id="PTHR19300:SF61">
    <property type="entry name" value="BETA-1,4-N-ACETYLGALACTOSAMINYLTRANSFERASE"/>
    <property type="match status" value="1"/>
</dbReference>
<dbReference type="FunCoup" id="F6X7Y3">
    <property type="interactions" value="96"/>
</dbReference>
<dbReference type="FunFam" id="3.90.550.10:FF:000028">
    <property type="entry name" value="beta-1,4-galactosyltransferase 1"/>
    <property type="match status" value="1"/>
</dbReference>
<evidence type="ECO:0000256" key="5">
    <source>
        <dbReference type="ARBA" id="ARBA00022679"/>
    </source>
</evidence>
<reference evidence="17" key="3">
    <citation type="submission" date="2025-08" db="UniProtKB">
        <authorList>
            <consortium name="Ensembl"/>
        </authorList>
    </citation>
    <scope>IDENTIFICATION</scope>
</reference>
<evidence type="ECO:0000256" key="9">
    <source>
        <dbReference type="ARBA" id="ARBA00022989"/>
    </source>
</evidence>
<dbReference type="Gene3D" id="3.90.550.10">
    <property type="entry name" value="Spore Coat Polysaccharide Biosynthesis Protein SpsA, Chain A"/>
    <property type="match status" value="1"/>
</dbReference>
<dbReference type="InterPro" id="IPR027995">
    <property type="entry name" value="Galactosyl_T_N"/>
</dbReference>
<keyword evidence="6 14" id="KW-0812">Transmembrane</keyword>
<keyword evidence="8 14" id="KW-0735">Signal-anchor</keyword>
<dbReference type="InterPro" id="IPR029044">
    <property type="entry name" value="Nucleotide-diphossugar_trans"/>
</dbReference>
<evidence type="ECO:0000259" key="15">
    <source>
        <dbReference type="Pfam" id="PF02709"/>
    </source>
</evidence>
<dbReference type="PRINTS" id="PR02050">
    <property type="entry name" value="B14GALTRFASE"/>
</dbReference>
<dbReference type="OMA" id="AYDNRIM"/>
<evidence type="ECO:0000256" key="8">
    <source>
        <dbReference type="ARBA" id="ARBA00022968"/>
    </source>
</evidence>
<dbReference type="InterPro" id="IPR027791">
    <property type="entry name" value="Galactosyl_T_C"/>
</dbReference>
<dbReference type="UniPathway" id="UPA00378"/>
<evidence type="ECO:0000256" key="12">
    <source>
        <dbReference type="ARBA" id="ARBA00023180"/>
    </source>
</evidence>
<keyword evidence="10 14" id="KW-0472">Membrane</keyword>
<dbReference type="Pfam" id="PF02709">
    <property type="entry name" value="Glyco_transf_7C"/>
    <property type="match status" value="1"/>
</dbReference>
<dbReference type="Proteomes" id="UP000008144">
    <property type="component" value="Chromosome 9"/>
</dbReference>
<feature type="domain" description="Galactosyltransferase N-terminal" evidence="16">
    <location>
        <begin position="73"/>
        <end position="207"/>
    </location>
</feature>
<dbReference type="SUPFAM" id="SSF53448">
    <property type="entry name" value="Nucleotide-diphospho-sugar transferases"/>
    <property type="match status" value="1"/>
</dbReference>
<keyword evidence="9 14" id="KW-1133">Transmembrane helix</keyword>
<keyword evidence="5 14" id="KW-0808">Transferase</keyword>
<keyword evidence="11" id="KW-1015">Disulfide bond</keyword>
<evidence type="ECO:0000256" key="11">
    <source>
        <dbReference type="ARBA" id="ARBA00023157"/>
    </source>
</evidence>
<dbReference type="GeneTree" id="ENSGT00940000163971"/>
<dbReference type="PANTHER" id="PTHR19300">
    <property type="entry name" value="BETA-1,4-GALACTOSYLTRANSFERASE"/>
    <property type="match status" value="1"/>
</dbReference>
<proteinExistence type="inferred from homology"/>
<evidence type="ECO:0000256" key="6">
    <source>
        <dbReference type="ARBA" id="ARBA00022692"/>
    </source>
</evidence>
<evidence type="ECO:0000256" key="4">
    <source>
        <dbReference type="ARBA" id="ARBA00022676"/>
    </source>
</evidence>
<evidence type="ECO:0000256" key="7">
    <source>
        <dbReference type="ARBA" id="ARBA00022723"/>
    </source>
</evidence>
<dbReference type="GO" id="GO:0000139">
    <property type="term" value="C:Golgi membrane"/>
    <property type="evidence" value="ECO:0007669"/>
    <property type="project" value="UniProtKB-SubCell"/>
</dbReference>
<comment type="similarity">
    <text evidence="3 14">Belongs to the glycosyltransferase 7 family.</text>
</comment>
<dbReference type="GO" id="GO:0046872">
    <property type="term" value="F:metal ion binding"/>
    <property type="evidence" value="ECO:0007669"/>
    <property type="project" value="UniProtKB-KW"/>
</dbReference>
<keyword evidence="12 14" id="KW-0325">Glycoprotein</keyword>
<dbReference type="Ensembl" id="ENSCINT00000027595.2">
    <property type="protein sequence ID" value="ENSCINP00000027349.2"/>
    <property type="gene ID" value="ENSCING00000015414.2"/>
</dbReference>
<name>F6X7Y3_CIOIN</name>
<comment type="catalytic activity">
    <reaction evidence="13">
        <text>N-acetyl-D-glucosamine + UDP-alpha-D-galactose = beta-D-galactosyl-(1-&gt;4)-N-acetyl-D-glucosamine + UDP + H(+)</text>
        <dbReference type="Rhea" id="RHEA:17745"/>
        <dbReference type="ChEBI" id="CHEBI:15378"/>
        <dbReference type="ChEBI" id="CHEBI:58223"/>
        <dbReference type="ChEBI" id="CHEBI:60152"/>
        <dbReference type="ChEBI" id="CHEBI:66914"/>
        <dbReference type="ChEBI" id="CHEBI:506227"/>
        <dbReference type="EC" id="2.4.1.90"/>
    </reaction>
    <physiologicalReaction direction="left-to-right" evidence="13">
        <dbReference type="Rhea" id="RHEA:17746"/>
    </physiologicalReaction>
</comment>
<comment type="function">
    <text evidence="14">Catalyses the transfer of galactose onto proteins or lipids.</text>
</comment>
<comment type="pathway">
    <text evidence="2 14">Protein modification; protein glycosylation.</text>
</comment>
<dbReference type="InParanoid" id="F6X7Y3"/>
<dbReference type="EC" id="2.4.1.-" evidence="14"/>
<comment type="subcellular location">
    <subcellularLocation>
        <location evidence="1">Golgi apparatus membrane</location>
        <topology evidence="1">Single-pass type II membrane protein</topology>
    </subcellularLocation>
</comment>
<dbReference type="GO" id="GO:0008378">
    <property type="term" value="F:galactosyltransferase activity"/>
    <property type="evidence" value="ECO:0000318"/>
    <property type="project" value="GO_Central"/>
</dbReference>
<dbReference type="CDD" id="cd00899">
    <property type="entry name" value="b4GalT"/>
    <property type="match status" value="1"/>
</dbReference>
<evidence type="ECO:0000256" key="1">
    <source>
        <dbReference type="ARBA" id="ARBA00004323"/>
    </source>
</evidence>
<evidence type="ECO:0000259" key="16">
    <source>
        <dbReference type="Pfam" id="PF13733"/>
    </source>
</evidence>
<dbReference type="GO" id="GO:0005975">
    <property type="term" value="P:carbohydrate metabolic process"/>
    <property type="evidence" value="ECO:0007669"/>
    <property type="project" value="InterPro"/>
</dbReference>
<keyword evidence="4 14" id="KW-0328">Glycosyltransferase</keyword>
<evidence type="ECO:0000256" key="13">
    <source>
        <dbReference type="ARBA" id="ARBA00049413"/>
    </source>
</evidence>
<sequence length="342" mass="39291">SLEKNRTSSTVTVFFEGAVRRKTLALVFVFILQVPVLYYLYTTEFETLYYTIDKQNIPDKPAEAGEEAILPDCPETPPDLQGNIDVSFAHTAPEISKLEADNPLVKDGGHYKPPYCKALCKVAIVIPYRDREEHLRYFLEYMHPTLQRQQLDYAIYVVNQAGTGKFNRAKLMNVGYAESIKDHDFQCFAFHDVDLVLENDKSIYSCPSSPRHLSAGVDKFNYQLPYSAIFGGVTELTKEQFQKVNGYSNSFWGWGGEDDDMFNRVKFSGMNIIRYPMDISRYKMITHQREKGNEPNPKRFDQIRRTKDTMANDGLNTLEYKVVSKQKNKLYTNVTVDIMAPA</sequence>
<reference evidence="17" key="2">
    <citation type="journal article" date="2008" name="Genome Biol.">
        <title>Improved genome assembly and evidence-based global gene model set for the chordate Ciona intestinalis: new insight into intron and operon populations.</title>
        <authorList>
            <person name="Satou Y."/>
            <person name="Mineta K."/>
            <person name="Ogasawara M."/>
            <person name="Sasakura Y."/>
            <person name="Shoguchi E."/>
            <person name="Ueno K."/>
            <person name="Yamada L."/>
            <person name="Matsumoto J."/>
            <person name="Wasserscheid J."/>
            <person name="Dewar K."/>
            <person name="Wiley G.B."/>
            <person name="Macmil S.L."/>
            <person name="Roe B.A."/>
            <person name="Zeller R.W."/>
            <person name="Hastings K.E."/>
            <person name="Lemaire P."/>
            <person name="Lindquist E."/>
            <person name="Endo T."/>
            <person name="Hotta K."/>
            <person name="Inaba K."/>
        </authorList>
    </citation>
    <scope>NUCLEOTIDE SEQUENCE [LARGE SCALE GENOMIC DNA]</scope>
    <source>
        <strain evidence="17">wild type</strain>
    </source>
</reference>
<evidence type="ECO:0000313" key="17">
    <source>
        <dbReference type="Ensembl" id="ENSCINP00000027349.2"/>
    </source>
</evidence>
<evidence type="ECO:0000256" key="10">
    <source>
        <dbReference type="ARBA" id="ARBA00023136"/>
    </source>
</evidence>
<protein>
    <recommendedName>
        <fullName evidence="14">Beta-1,4-galactosyltransferase</fullName>
        <ecNumber evidence="14">2.4.1.-</ecNumber>
    </recommendedName>
</protein>
<accession>F6X7Y3</accession>
<organism evidence="17 18">
    <name type="scientific">Ciona intestinalis</name>
    <name type="common">Transparent sea squirt</name>
    <name type="synonym">Ascidia intestinalis</name>
    <dbReference type="NCBI Taxonomy" id="7719"/>
    <lineage>
        <taxon>Eukaryota</taxon>
        <taxon>Metazoa</taxon>
        <taxon>Chordata</taxon>
        <taxon>Tunicata</taxon>
        <taxon>Ascidiacea</taxon>
        <taxon>Phlebobranchia</taxon>
        <taxon>Cionidae</taxon>
        <taxon>Ciona</taxon>
    </lineage>
</organism>